<dbReference type="OrthoDB" id="10679685at2759"/>
<proteinExistence type="predicted"/>
<sequence>MATIFSWNAFLAISLAACRTCSGTAAFSSSDTYKWDVTECYVTRTSPERSRFAKPVSHKRTEPPASTDTSPCPLVPARSKGVSVDPYRKDTKGVMNPLYQWFLTRVYKPKAAKKSFPRNGNPGRLARNIILKSLCSGMILGSERLARGSFERTILRPSDRIISPDSTSTLSKEYKDILRAILKSCRVDNELAKDFTVGSSDDLNFPMPNLTTKRKLLPVWVVIAIQQREENSLPRKLRYSFTRPHVRGPLEITHRRKS</sequence>
<organism evidence="3 4">
    <name type="scientific">Ladona fulva</name>
    <name type="common">Scarce chaser dragonfly</name>
    <name type="synonym">Libellula fulva</name>
    <dbReference type="NCBI Taxonomy" id="123851"/>
    <lineage>
        <taxon>Eukaryota</taxon>
        <taxon>Metazoa</taxon>
        <taxon>Ecdysozoa</taxon>
        <taxon>Arthropoda</taxon>
        <taxon>Hexapoda</taxon>
        <taxon>Insecta</taxon>
        <taxon>Pterygota</taxon>
        <taxon>Palaeoptera</taxon>
        <taxon>Odonata</taxon>
        <taxon>Epiprocta</taxon>
        <taxon>Anisoptera</taxon>
        <taxon>Libelluloidea</taxon>
        <taxon>Libellulidae</taxon>
        <taxon>Ladona</taxon>
    </lineage>
</organism>
<comment type="caution">
    <text evidence="3">The sequence shown here is derived from an EMBL/GenBank/DDBJ whole genome shotgun (WGS) entry which is preliminary data.</text>
</comment>
<evidence type="ECO:0000313" key="4">
    <source>
        <dbReference type="Proteomes" id="UP000792457"/>
    </source>
</evidence>
<name>A0A8K0JY78_LADFU</name>
<evidence type="ECO:0000256" key="2">
    <source>
        <dbReference type="SAM" id="SignalP"/>
    </source>
</evidence>
<accession>A0A8K0JY78</accession>
<dbReference type="AlphaFoldDB" id="A0A8K0JY78"/>
<reference evidence="3" key="2">
    <citation type="submission" date="2017-10" db="EMBL/GenBank/DDBJ databases">
        <title>Ladona fulva Genome sequencing and assembly.</title>
        <authorList>
            <person name="Murali S."/>
            <person name="Richards S."/>
            <person name="Bandaranaike D."/>
            <person name="Bellair M."/>
            <person name="Blankenburg K."/>
            <person name="Chao H."/>
            <person name="Dinh H."/>
            <person name="Doddapaneni H."/>
            <person name="Dugan-Rocha S."/>
            <person name="Elkadiri S."/>
            <person name="Gnanaolivu R."/>
            <person name="Hernandez B."/>
            <person name="Skinner E."/>
            <person name="Javaid M."/>
            <person name="Lee S."/>
            <person name="Li M."/>
            <person name="Ming W."/>
            <person name="Munidasa M."/>
            <person name="Muniz J."/>
            <person name="Nguyen L."/>
            <person name="Hughes D."/>
            <person name="Osuji N."/>
            <person name="Pu L.-L."/>
            <person name="Puazo M."/>
            <person name="Qu C."/>
            <person name="Quiroz J."/>
            <person name="Raj R."/>
            <person name="Weissenberger G."/>
            <person name="Xin Y."/>
            <person name="Zou X."/>
            <person name="Han Y."/>
            <person name="Worley K."/>
            <person name="Muzny D."/>
            <person name="Gibbs R."/>
        </authorList>
    </citation>
    <scope>NUCLEOTIDE SEQUENCE</scope>
    <source>
        <strain evidence="3">Sampled in the wild</strain>
    </source>
</reference>
<evidence type="ECO:0000256" key="1">
    <source>
        <dbReference type="SAM" id="MobiDB-lite"/>
    </source>
</evidence>
<gene>
    <name evidence="3" type="ORF">J437_LFUL005100</name>
</gene>
<protein>
    <recommendedName>
        <fullName evidence="5">Secreted protein</fullName>
    </recommendedName>
</protein>
<feature type="signal peptide" evidence="2">
    <location>
        <begin position="1"/>
        <end position="23"/>
    </location>
</feature>
<evidence type="ECO:0000313" key="3">
    <source>
        <dbReference type="EMBL" id="KAG8224294.1"/>
    </source>
</evidence>
<reference evidence="3" key="1">
    <citation type="submission" date="2013-04" db="EMBL/GenBank/DDBJ databases">
        <authorList>
            <person name="Qu J."/>
            <person name="Murali S.C."/>
            <person name="Bandaranaike D."/>
            <person name="Bellair M."/>
            <person name="Blankenburg K."/>
            <person name="Chao H."/>
            <person name="Dinh H."/>
            <person name="Doddapaneni H."/>
            <person name="Downs B."/>
            <person name="Dugan-Rocha S."/>
            <person name="Elkadiri S."/>
            <person name="Gnanaolivu R.D."/>
            <person name="Hernandez B."/>
            <person name="Javaid M."/>
            <person name="Jayaseelan J.C."/>
            <person name="Lee S."/>
            <person name="Li M."/>
            <person name="Ming W."/>
            <person name="Munidasa M."/>
            <person name="Muniz J."/>
            <person name="Nguyen L."/>
            <person name="Ongeri F."/>
            <person name="Osuji N."/>
            <person name="Pu L.-L."/>
            <person name="Puazo M."/>
            <person name="Qu C."/>
            <person name="Quiroz J."/>
            <person name="Raj R."/>
            <person name="Weissenberger G."/>
            <person name="Xin Y."/>
            <person name="Zou X."/>
            <person name="Han Y."/>
            <person name="Richards S."/>
            <person name="Worley K."/>
            <person name="Muzny D."/>
            <person name="Gibbs R."/>
        </authorList>
    </citation>
    <scope>NUCLEOTIDE SEQUENCE</scope>
    <source>
        <strain evidence="3">Sampled in the wild</strain>
    </source>
</reference>
<evidence type="ECO:0008006" key="5">
    <source>
        <dbReference type="Google" id="ProtNLM"/>
    </source>
</evidence>
<dbReference type="Proteomes" id="UP000792457">
    <property type="component" value="Unassembled WGS sequence"/>
</dbReference>
<feature type="region of interest" description="Disordered" evidence="1">
    <location>
        <begin position="51"/>
        <end position="73"/>
    </location>
</feature>
<feature type="chain" id="PRO_5035470404" description="Secreted protein" evidence="2">
    <location>
        <begin position="24"/>
        <end position="258"/>
    </location>
</feature>
<keyword evidence="2" id="KW-0732">Signal</keyword>
<dbReference type="EMBL" id="KZ308190">
    <property type="protein sequence ID" value="KAG8224294.1"/>
    <property type="molecule type" value="Genomic_DNA"/>
</dbReference>
<keyword evidence="4" id="KW-1185">Reference proteome</keyword>